<proteinExistence type="predicted"/>
<feature type="transmembrane region" description="Helical" evidence="2">
    <location>
        <begin position="211"/>
        <end position="233"/>
    </location>
</feature>
<sequence>MQVPSEVQKPIKNAKVRFLPAEEAINIRPGTTTRRQITRANLGTPSERTNVVAKNATSECRPLTENTIFGSTAKRPKTIAQQDRPGKPVGPAIIAKPNPCSQSDQATKDRSKVGEDPAPPTSQAWAMLKTKFFAGPTGFPGLSCCAIVFGRLAVEPKIVFSVSGRHSEVAFLATTLVLSDGVPKLARVICLLVVVPGLILMASSAGRNLTFAFLMGFCTSEGTCMPLSLFNMLGPAEHRAL</sequence>
<accession>A0A2N9J1B4</accession>
<keyword evidence="2" id="KW-0812">Transmembrane</keyword>
<protein>
    <submittedName>
        <fullName evidence="3">Uncharacterized protein</fullName>
    </submittedName>
</protein>
<evidence type="ECO:0000256" key="1">
    <source>
        <dbReference type="SAM" id="MobiDB-lite"/>
    </source>
</evidence>
<gene>
    <name evidence="3" type="ORF">FSB_LOCUS58884</name>
</gene>
<evidence type="ECO:0000313" key="3">
    <source>
        <dbReference type="EMBL" id="SPD31002.1"/>
    </source>
</evidence>
<keyword evidence="2" id="KW-0472">Membrane</keyword>
<evidence type="ECO:0000256" key="2">
    <source>
        <dbReference type="SAM" id="Phobius"/>
    </source>
</evidence>
<dbReference type="EMBL" id="OIVN01006342">
    <property type="protein sequence ID" value="SPD31002.1"/>
    <property type="molecule type" value="Genomic_DNA"/>
</dbReference>
<feature type="region of interest" description="Disordered" evidence="1">
    <location>
        <begin position="70"/>
        <end position="120"/>
    </location>
</feature>
<feature type="transmembrane region" description="Helical" evidence="2">
    <location>
        <begin position="185"/>
        <end position="205"/>
    </location>
</feature>
<name>A0A2N9J1B4_FAGSY</name>
<dbReference type="AlphaFoldDB" id="A0A2N9J1B4"/>
<feature type="compositionally biased region" description="Basic and acidic residues" evidence="1">
    <location>
        <begin position="106"/>
        <end position="115"/>
    </location>
</feature>
<keyword evidence="2" id="KW-1133">Transmembrane helix</keyword>
<organism evidence="3">
    <name type="scientific">Fagus sylvatica</name>
    <name type="common">Beechnut</name>
    <dbReference type="NCBI Taxonomy" id="28930"/>
    <lineage>
        <taxon>Eukaryota</taxon>
        <taxon>Viridiplantae</taxon>
        <taxon>Streptophyta</taxon>
        <taxon>Embryophyta</taxon>
        <taxon>Tracheophyta</taxon>
        <taxon>Spermatophyta</taxon>
        <taxon>Magnoliopsida</taxon>
        <taxon>eudicotyledons</taxon>
        <taxon>Gunneridae</taxon>
        <taxon>Pentapetalae</taxon>
        <taxon>rosids</taxon>
        <taxon>fabids</taxon>
        <taxon>Fagales</taxon>
        <taxon>Fagaceae</taxon>
        <taxon>Fagus</taxon>
    </lineage>
</organism>
<reference evidence="3" key="1">
    <citation type="submission" date="2018-02" db="EMBL/GenBank/DDBJ databases">
        <authorList>
            <person name="Cohen D.B."/>
            <person name="Kent A.D."/>
        </authorList>
    </citation>
    <scope>NUCLEOTIDE SEQUENCE</scope>
</reference>